<dbReference type="EMBL" id="CP021112">
    <property type="protein sequence ID" value="ARQ00890.1"/>
    <property type="molecule type" value="Genomic_DNA"/>
</dbReference>
<keyword evidence="11" id="KW-1185">Reference proteome</keyword>
<gene>
    <name evidence="10" type="ORF">CAK95_18685</name>
</gene>
<organism evidence="10 11">
    <name type="scientific">Pseudorhodoplanes sinuspersici</name>
    <dbReference type="NCBI Taxonomy" id="1235591"/>
    <lineage>
        <taxon>Bacteria</taxon>
        <taxon>Pseudomonadati</taxon>
        <taxon>Pseudomonadota</taxon>
        <taxon>Alphaproteobacteria</taxon>
        <taxon>Hyphomicrobiales</taxon>
        <taxon>Pseudorhodoplanes</taxon>
    </lineage>
</organism>
<dbReference type="KEGG" id="psin:CAK95_18685"/>
<evidence type="ECO:0000256" key="5">
    <source>
        <dbReference type="ARBA" id="ARBA00022801"/>
    </source>
</evidence>
<keyword evidence="5" id="KW-0378">Hydrolase</keyword>
<evidence type="ECO:0000256" key="8">
    <source>
        <dbReference type="ARBA" id="ARBA00031559"/>
    </source>
</evidence>
<reference evidence="10 11" key="1">
    <citation type="submission" date="2017-05" db="EMBL/GenBank/DDBJ databases">
        <title>Full genome sequence of Pseudorhodoplanes sinuspersici.</title>
        <authorList>
            <person name="Dastgheib S.M.M."/>
            <person name="Shavandi M."/>
            <person name="Tirandaz H."/>
        </authorList>
    </citation>
    <scope>NUCLEOTIDE SEQUENCE [LARGE SCALE GENOMIC DNA]</scope>
    <source>
        <strain evidence="10 11">RIPI110</strain>
    </source>
</reference>
<dbReference type="InterPro" id="IPR000816">
    <property type="entry name" value="Peptidase_C15"/>
</dbReference>
<dbReference type="STRING" id="1235591.CAK95_18685"/>
<keyword evidence="4" id="KW-0645">Protease</keyword>
<evidence type="ECO:0000313" key="10">
    <source>
        <dbReference type="EMBL" id="ARQ00890.1"/>
    </source>
</evidence>
<keyword evidence="3" id="KW-0963">Cytoplasm</keyword>
<dbReference type="InterPro" id="IPR036440">
    <property type="entry name" value="Peptidase_C15-like_sf"/>
</dbReference>
<keyword evidence="6" id="KW-0788">Thiol protease</keyword>
<dbReference type="Proteomes" id="UP000194137">
    <property type="component" value="Chromosome"/>
</dbReference>
<evidence type="ECO:0000256" key="7">
    <source>
        <dbReference type="ARBA" id="ARBA00030836"/>
    </source>
</evidence>
<dbReference type="GO" id="GO:0006508">
    <property type="term" value="P:proteolysis"/>
    <property type="evidence" value="ECO:0007669"/>
    <property type="project" value="UniProtKB-KW"/>
</dbReference>
<dbReference type="GO" id="GO:0005829">
    <property type="term" value="C:cytosol"/>
    <property type="evidence" value="ECO:0007669"/>
    <property type="project" value="InterPro"/>
</dbReference>
<feature type="compositionally biased region" description="Basic residues" evidence="9">
    <location>
        <begin position="11"/>
        <end position="22"/>
    </location>
</feature>
<feature type="region of interest" description="Disordered" evidence="9">
    <location>
        <begin position="1"/>
        <end position="22"/>
    </location>
</feature>
<accession>A0A1W6ZU82</accession>
<dbReference type="OrthoDB" id="9779738at2"/>
<dbReference type="Pfam" id="PF01470">
    <property type="entry name" value="Peptidase_C15"/>
    <property type="match status" value="1"/>
</dbReference>
<dbReference type="GO" id="GO:0016920">
    <property type="term" value="F:pyroglutamyl-peptidase activity"/>
    <property type="evidence" value="ECO:0007669"/>
    <property type="project" value="InterPro"/>
</dbReference>
<evidence type="ECO:0000256" key="4">
    <source>
        <dbReference type="ARBA" id="ARBA00022670"/>
    </source>
</evidence>
<name>A0A1W6ZU82_9HYPH</name>
<evidence type="ECO:0000256" key="3">
    <source>
        <dbReference type="ARBA" id="ARBA00022490"/>
    </source>
</evidence>
<evidence type="ECO:0000256" key="2">
    <source>
        <dbReference type="ARBA" id="ARBA00019191"/>
    </source>
</evidence>
<dbReference type="CDD" id="cd00501">
    <property type="entry name" value="Peptidase_C15"/>
    <property type="match status" value="1"/>
</dbReference>
<dbReference type="Gene3D" id="3.40.630.20">
    <property type="entry name" value="Peptidase C15, pyroglutamyl peptidase I-like"/>
    <property type="match status" value="1"/>
</dbReference>
<dbReference type="InterPro" id="IPR016125">
    <property type="entry name" value="Peptidase_C15-like"/>
</dbReference>
<evidence type="ECO:0000256" key="1">
    <source>
        <dbReference type="ARBA" id="ARBA00006641"/>
    </source>
</evidence>
<dbReference type="PANTHER" id="PTHR23402">
    <property type="entry name" value="PROTEASE FAMILY C15 PYROGLUTAMYL-PEPTIDASE I-RELATED"/>
    <property type="match status" value="1"/>
</dbReference>
<proteinExistence type="inferred from homology"/>
<protein>
    <recommendedName>
        <fullName evidence="2">Pyrrolidone-carboxylate peptidase</fullName>
    </recommendedName>
    <alternativeName>
        <fullName evidence="7">5-oxoprolyl-peptidase</fullName>
    </alternativeName>
    <alternativeName>
        <fullName evidence="8">Pyroglutamyl-peptidase I</fullName>
    </alternativeName>
</protein>
<dbReference type="PANTHER" id="PTHR23402:SF1">
    <property type="entry name" value="PYROGLUTAMYL-PEPTIDASE I"/>
    <property type="match status" value="1"/>
</dbReference>
<dbReference type="RefSeq" id="WP_086089285.1">
    <property type="nucleotide sequence ID" value="NZ_CP021112.1"/>
</dbReference>
<dbReference type="PIRSF" id="PIRSF015592">
    <property type="entry name" value="Prld-crbxl_pptds"/>
    <property type="match status" value="1"/>
</dbReference>
<feature type="compositionally biased region" description="Low complexity" evidence="9">
    <location>
        <begin position="1"/>
        <end position="10"/>
    </location>
</feature>
<evidence type="ECO:0000313" key="11">
    <source>
        <dbReference type="Proteomes" id="UP000194137"/>
    </source>
</evidence>
<dbReference type="SUPFAM" id="SSF53182">
    <property type="entry name" value="Pyrrolidone carboxyl peptidase (pyroglutamate aminopeptidase)"/>
    <property type="match status" value="1"/>
</dbReference>
<evidence type="ECO:0000256" key="6">
    <source>
        <dbReference type="ARBA" id="ARBA00022807"/>
    </source>
</evidence>
<sequence>MATTKKASASKTHKTFKRATSRTRASRVKLLITGFGPFPGAPKNPTGPLIRALKRKLRSHPDVQVDTHVFRTTYAAVDRNLPRLIARKKPDTLLMFGLATQSRGLRIETQARNRIAPFPDAAGIIPEARKIANGGPRTIPIRAPKAALLRAAKSSDLPARLSVNAGNYLCNYLYWHALESVGRTGGPHRAAFIHVPPLDAPKTARSARTIDNFVTAAEAIATVMIKAAKARR</sequence>
<dbReference type="PRINTS" id="PR00706">
    <property type="entry name" value="PYROGLUPTASE"/>
</dbReference>
<comment type="similarity">
    <text evidence="1">Belongs to the peptidase C15 family.</text>
</comment>
<evidence type="ECO:0000256" key="9">
    <source>
        <dbReference type="SAM" id="MobiDB-lite"/>
    </source>
</evidence>
<dbReference type="AlphaFoldDB" id="A0A1W6ZU82"/>